<proteinExistence type="predicted"/>
<protein>
    <submittedName>
        <fullName evidence="2">Uncharacterized protein</fullName>
    </submittedName>
</protein>
<feature type="region of interest" description="Disordered" evidence="1">
    <location>
        <begin position="95"/>
        <end position="118"/>
    </location>
</feature>
<dbReference type="Proteomes" id="UP000799779">
    <property type="component" value="Unassembled WGS sequence"/>
</dbReference>
<reference evidence="2" key="1">
    <citation type="journal article" date="2020" name="Stud. Mycol.">
        <title>101 Dothideomycetes genomes: a test case for predicting lifestyles and emergence of pathogens.</title>
        <authorList>
            <person name="Haridas S."/>
            <person name="Albert R."/>
            <person name="Binder M."/>
            <person name="Bloem J."/>
            <person name="Labutti K."/>
            <person name="Salamov A."/>
            <person name="Andreopoulos B."/>
            <person name="Baker S."/>
            <person name="Barry K."/>
            <person name="Bills G."/>
            <person name="Bluhm B."/>
            <person name="Cannon C."/>
            <person name="Castanera R."/>
            <person name="Culley D."/>
            <person name="Daum C."/>
            <person name="Ezra D."/>
            <person name="Gonzalez J."/>
            <person name="Henrissat B."/>
            <person name="Kuo A."/>
            <person name="Liang C."/>
            <person name="Lipzen A."/>
            <person name="Lutzoni F."/>
            <person name="Magnuson J."/>
            <person name="Mondo S."/>
            <person name="Nolan M."/>
            <person name="Ohm R."/>
            <person name="Pangilinan J."/>
            <person name="Park H.-J."/>
            <person name="Ramirez L."/>
            <person name="Alfaro M."/>
            <person name="Sun H."/>
            <person name="Tritt A."/>
            <person name="Yoshinaga Y."/>
            <person name="Zwiers L.-H."/>
            <person name="Turgeon B."/>
            <person name="Goodwin S."/>
            <person name="Spatafora J."/>
            <person name="Crous P."/>
            <person name="Grigoriev I."/>
        </authorList>
    </citation>
    <scope>NUCLEOTIDE SEQUENCE</scope>
    <source>
        <strain evidence="2">CBS 123094</strain>
    </source>
</reference>
<evidence type="ECO:0000256" key="1">
    <source>
        <dbReference type="SAM" id="MobiDB-lite"/>
    </source>
</evidence>
<dbReference type="EMBL" id="ML977597">
    <property type="protein sequence ID" value="KAF1999203.1"/>
    <property type="molecule type" value="Genomic_DNA"/>
</dbReference>
<keyword evidence="3" id="KW-1185">Reference proteome</keyword>
<sequence>MRYNALEDRIYEEGKRRELEDEVHMWRERVNEALRDRQTATRNYARILRQRELREAEVEKRKTHLVDLLEKEFTSSSPNLGDYDANAEYELMKSEDDARGPGPNHVVSIPGPKTDDLDMDVGSMISIPDSRVGRAETQFGIAKHNLANAKACLNNHWASYHAQFKSFVLEQINQR</sequence>
<name>A0A6A5WBC5_9PLEO</name>
<evidence type="ECO:0000313" key="3">
    <source>
        <dbReference type="Proteomes" id="UP000799779"/>
    </source>
</evidence>
<accession>A0A6A5WBC5</accession>
<evidence type="ECO:0000313" key="2">
    <source>
        <dbReference type="EMBL" id="KAF1999203.1"/>
    </source>
</evidence>
<organism evidence="2 3">
    <name type="scientific">Amniculicola lignicola CBS 123094</name>
    <dbReference type="NCBI Taxonomy" id="1392246"/>
    <lineage>
        <taxon>Eukaryota</taxon>
        <taxon>Fungi</taxon>
        <taxon>Dikarya</taxon>
        <taxon>Ascomycota</taxon>
        <taxon>Pezizomycotina</taxon>
        <taxon>Dothideomycetes</taxon>
        <taxon>Pleosporomycetidae</taxon>
        <taxon>Pleosporales</taxon>
        <taxon>Amniculicolaceae</taxon>
        <taxon>Amniculicola</taxon>
    </lineage>
</organism>
<dbReference type="AlphaFoldDB" id="A0A6A5WBC5"/>
<gene>
    <name evidence="2" type="ORF">P154DRAFT_577140</name>
</gene>